<evidence type="ECO:0008006" key="4">
    <source>
        <dbReference type="Google" id="ProtNLM"/>
    </source>
</evidence>
<dbReference type="EMBL" id="KI925464">
    <property type="protein sequence ID" value="ETW76488.1"/>
    <property type="molecule type" value="Genomic_DNA"/>
</dbReference>
<gene>
    <name evidence="2" type="ORF">HETIRDRAFT_455044</name>
</gene>
<dbReference type="eggNOG" id="ENOG502SZ3D">
    <property type="taxonomic scope" value="Eukaryota"/>
</dbReference>
<feature type="compositionally biased region" description="Pro residues" evidence="1">
    <location>
        <begin position="87"/>
        <end position="106"/>
    </location>
</feature>
<feature type="region of interest" description="Disordered" evidence="1">
    <location>
        <begin position="87"/>
        <end position="153"/>
    </location>
</feature>
<dbReference type="RefSeq" id="XP_009551382.1">
    <property type="nucleotide sequence ID" value="XM_009553087.1"/>
</dbReference>
<dbReference type="OrthoDB" id="3240925at2759"/>
<protein>
    <recommendedName>
        <fullName evidence="4">B box-type domain-containing protein</fullName>
    </recommendedName>
</protein>
<evidence type="ECO:0000313" key="2">
    <source>
        <dbReference type="EMBL" id="ETW76488.1"/>
    </source>
</evidence>
<dbReference type="GeneID" id="20676576"/>
<dbReference type="HOGENOM" id="CLU_099923_0_0_1"/>
<feature type="compositionally biased region" description="Polar residues" evidence="1">
    <location>
        <begin position="27"/>
        <end position="36"/>
    </location>
</feature>
<proteinExistence type="predicted"/>
<evidence type="ECO:0000313" key="3">
    <source>
        <dbReference type="Proteomes" id="UP000030671"/>
    </source>
</evidence>
<reference evidence="2 3" key="1">
    <citation type="journal article" date="2012" name="New Phytol.">
        <title>Insight into trade-off between wood decay and parasitism from the genome of a fungal forest pathogen.</title>
        <authorList>
            <person name="Olson A."/>
            <person name="Aerts A."/>
            <person name="Asiegbu F."/>
            <person name="Belbahri L."/>
            <person name="Bouzid O."/>
            <person name="Broberg A."/>
            <person name="Canback B."/>
            <person name="Coutinho P.M."/>
            <person name="Cullen D."/>
            <person name="Dalman K."/>
            <person name="Deflorio G."/>
            <person name="van Diepen L.T."/>
            <person name="Dunand C."/>
            <person name="Duplessis S."/>
            <person name="Durling M."/>
            <person name="Gonthier P."/>
            <person name="Grimwood J."/>
            <person name="Fossdal C.G."/>
            <person name="Hansson D."/>
            <person name="Henrissat B."/>
            <person name="Hietala A."/>
            <person name="Himmelstrand K."/>
            <person name="Hoffmeister D."/>
            <person name="Hogberg N."/>
            <person name="James T.Y."/>
            <person name="Karlsson M."/>
            <person name="Kohler A."/>
            <person name="Kues U."/>
            <person name="Lee Y.H."/>
            <person name="Lin Y.C."/>
            <person name="Lind M."/>
            <person name="Lindquist E."/>
            <person name="Lombard V."/>
            <person name="Lucas S."/>
            <person name="Lunden K."/>
            <person name="Morin E."/>
            <person name="Murat C."/>
            <person name="Park J."/>
            <person name="Raffaello T."/>
            <person name="Rouze P."/>
            <person name="Salamov A."/>
            <person name="Schmutz J."/>
            <person name="Solheim H."/>
            <person name="Stahlberg J."/>
            <person name="Velez H."/>
            <person name="de Vries R.P."/>
            <person name="Wiebenga A."/>
            <person name="Woodward S."/>
            <person name="Yakovlev I."/>
            <person name="Garbelotto M."/>
            <person name="Martin F."/>
            <person name="Grigoriev I.V."/>
            <person name="Stenlid J."/>
        </authorList>
    </citation>
    <scope>NUCLEOTIDE SEQUENCE [LARGE SCALE GENOMIC DNA]</scope>
    <source>
        <strain evidence="2 3">TC 32-1</strain>
    </source>
</reference>
<dbReference type="Proteomes" id="UP000030671">
    <property type="component" value="Unassembled WGS sequence"/>
</dbReference>
<accession>W4JSG6</accession>
<evidence type="ECO:0000256" key="1">
    <source>
        <dbReference type="SAM" id="MobiDB-lite"/>
    </source>
</evidence>
<dbReference type="InParanoid" id="W4JSG6"/>
<feature type="region of interest" description="Disordered" evidence="1">
    <location>
        <begin position="1"/>
        <end position="36"/>
    </location>
</feature>
<organism evidence="2 3">
    <name type="scientific">Heterobasidion irregulare (strain TC 32-1)</name>
    <dbReference type="NCBI Taxonomy" id="747525"/>
    <lineage>
        <taxon>Eukaryota</taxon>
        <taxon>Fungi</taxon>
        <taxon>Dikarya</taxon>
        <taxon>Basidiomycota</taxon>
        <taxon>Agaricomycotina</taxon>
        <taxon>Agaricomycetes</taxon>
        <taxon>Russulales</taxon>
        <taxon>Bondarzewiaceae</taxon>
        <taxon>Heterobasidion</taxon>
        <taxon>Heterobasidion annosum species complex</taxon>
    </lineage>
</organism>
<sequence length="175" mass="18773">MAKEPPTKRRRLAPNASHTERTDVPLHSSTESSDNSGQLLRVLKVLTCTSCHRCLNVKSGHVLLCARCNAPTCTICSRTCAAAPPSYPPTPRLSFSPTPPATPAPSPRRAALSLSNTNSQATPRRRKFRDGEDGSVKDENAYSDAGGEDSLESAGWTPGCGRIVCRGCCLELPQR</sequence>
<dbReference type="AlphaFoldDB" id="W4JSG6"/>
<name>W4JSG6_HETIT</name>
<dbReference type="STRING" id="747525.W4JSG6"/>
<dbReference type="KEGG" id="hir:HETIRDRAFT_455044"/>
<feature type="compositionally biased region" description="Basic and acidic residues" evidence="1">
    <location>
        <begin position="129"/>
        <end position="140"/>
    </location>
</feature>
<keyword evidence="3" id="KW-1185">Reference proteome</keyword>